<sequence length="435" mass="48185">MNPLDDTTPKPRTVGQDAAARVLLVGRHFWPSSSFDRTGYLCQLATGFHRGGLHVEILTPRYAASWPQRFCFREMLVHRPAAAPRSDWSMGRYIRHQATWLKEYAQSYDALIVDAIREEALAVTEAGRSTETPVALICSGWGDRRDPVWWQTSRSARRCGAAAKSADHVIVKDAQSERLLISHGITRERLHRIDIGFASSLGISEDTRDEVRARLGRLNSDLFTMPDTPVIVCCGRMERDGAMDLLARSARFLASRYPDLRIWFIGDGPYRENLYDMLRSDGVRSSIAMPGTFADISDVLLSADLFVQADEQGLDFGLPSAVSAAIPIVAMDVPAVRSLLELPADSVGHTESVPCNVSLFKGATSKSLRAAIRGVLDNLPAARERAMLLRRYLTRTRPQSKAIDAYMKVIGTMKSKNRRVRSVGPPDSNTIEAAS</sequence>
<dbReference type="SUPFAM" id="SSF53756">
    <property type="entry name" value="UDP-Glycosyltransferase/glycogen phosphorylase"/>
    <property type="match status" value="1"/>
</dbReference>
<dbReference type="PANTHER" id="PTHR12526">
    <property type="entry name" value="GLYCOSYLTRANSFERASE"/>
    <property type="match status" value="1"/>
</dbReference>
<feature type="domain" description="Glycosyltransferase subfamily 4-like N-terminal" evidence="1">
    <location>
        <begin position="40"/>
        <end position="193"/>
    </location>
</feature>
<proteinExistence type="predicted"/>
<dbReference type="PANTHER" id="PTHR12526:SF636">
    <property type="entry name" value="BLL3647 PROTEIN"/>
    <property type="match status" value="1"/>
</dbReference>
<dbReference type="OrthoDB" id="232381at2"/>
<dbReference type="Gene3D" id="3.40.50.2000">
    <property type="entry name" value="Glycogen Phosphorylase B"/>
    <property type="match status" value="2"/>
</dbReference>
<reference evidence="2 3" key="1">
    <citation type="submission" date="2019-02" db="EMBL/GenBank/DDBJ databases">
        <title>Deep-cultivation of Planctomycetes and their phenomic and genomic characterization uncovers novel biology.</title>
        <authorList>
            <person name="Wiegand S."/>
            <person name="Jogler M."/>
            <person name="Boedeker C."/>
            <person name="Pinto D."/>
            <person name="Vollmers J."/>
            <person name="Rivas-Marin E."/>
            <person name="Kohn T."/>
            <person name="Peeters S.H."/>
            <person name="Heuer A."/>
            <person name="Rast P."/>
            <person name="Oberbeckmann S."/>
            <person name="Bunk B."/>
            <person name="Jeske O."/>
            <person name="Meyerdierks A."/>
            <person name="Storesund J.E."/>
            <person name="Kallscheuer N."/>
            <person name="Luecker S."/>
            <person name="Lage O.M."/>
            <person name="Pohl T."/>
            <person name="Merkel B.J."/>
            <person name="Hornburger P."/>
            <person name="Mueller R.-W."/>
            <person name="Bruemmer F."/>
            <person name="Labrenz M."/>
            <person name="Spormann A.M."/>
            <person name="Op Den Camp H."/>
            <person name="Overmann J."/>
            <person name="Amann R."/>
            <person name="Jetten M.S.M."/>
            <person name="Mascher T."/>
            <person name="Medema M.H."/>
            <person name="Devos D.P."/>
            <person name="Kaster A.-K."/>
            <person name="Ovreas L."/>
            <person name="Rohde M."/>
            <person name="Galperin M.Y."/>
            <person name="Jogler C."/>
        </authorList>
    </citation>
    <scope>NUCLEOTIDE SEQUENCE [LARGE SCALE GENOMIC DNA]</scope>
    <source>
        <strain evidence="2 3">CA13</strain>
    </source>
</reference>
<evidence type="ECO:0000313" key="2">
    <source>
        <dbReference type="EMBL" id="TWT79171.1"/>
    </source>
</evidence>
<evidence type="ECO:0000313" key="3">
    <source>
        <dbReference type="Proteomes" id="UP000315010"/>
    </source>
</evidence>
<dbReference type="GO" id="GO:0016757">
    <property type="term" value="F:glycosyltransferase activity"/>
    <property type="evidence" value="ECO:0007669"/>
    <property type="project" value="TreeGrafter"/>
</dbReference>
<keyword evidence="3" id="KW-1185">Reference proteome</keyword>
<dbReference type="InterPro" id="IPR028098">
    <property type="entry name" value="Glyco_trans_4-like_N"/>
</dbReference>
<keyword evidence="2" id="KW-0808">Transferase</keyword>
<accession>A0A5C5YWN0</accession>
<protein>
    <submittedName>
        <fullName evidence="2">Glycosyl transferases group 1</fullName>
    </submittedName>
</protein>
<evidence type="ECO:0000259" key="1">
    <source>
        <dbReference type="Pfam" id="PF13579"/>
    </source>
</evidence>
<dbReference type="Pfam" id="PF13692">
    <property type="entry name" value="Glyco_trans_1_4"/>
    <property type="match status" value="1"/>
</dbReference>
<dbReference type="RefSeq" id="WP_146394445.1">
    <property type="nucleotide sequence ID" value="NZ_SJPJ01000001.1"/>
</dbReference>
<name>A0A5C5YWN0_9BACT</name>
<dbReference type="EMBL" id="SJPJ01000001">
    <property type="protein sequence ID" value="TWT79171.1"/>
    <property type="molecule type" value="Genomic_DNA"/>
</dbReference>
<dbReference type="CDD" id="cd03801">
    <property type="entry name" value="GT4_PimA-like"/>
    <property type="match status" value="1"/>
</dbReference>
<gene>
    <name evidence="2" type="ORF">CA13_05690</name>
</gene>
<organism evidence="2 3">
    <name type="scientific">Novipirellula herctigrandis</name>
    <dbReference type="NCBI Taxonomy" id="2527986"/>
    <lineage>
        <taxon>Bacteria</taxon>
        <taxon>Pseudomonadati</taxon>
        <taxon>Planctomycetota</taxon>
        <taxon>Planctomycetia</taxon>
        <taxon>Pirellulales</taxon>
        <taxon>Pirellulaceae</taxon>
        <taxon>Novipirellula</taxon>
    </lineage>
</organism>
<dbReference type="Proteomes" id="UP000315010">
    <property type="component" value="Unassembled WGS sequence"/>
</dbReference>
<comment type="caution">
    <text evidence="2">The sequence shown here is derived from an EMBL/GenBank/DDBJ whole genome shotgun (WGS) entry which is preliminary data.</text>
</comment>
<dbReference type="AlphaFoldDB" id="A0A5C5YWN0"/>
<dbReference type="Pfam" id="PF13579">
    <property type="entry name" value="Glyco_trans_4_4"/>
    <property type="match status" value="1"/>
</dbReference>